<gene>
    <name evidence="4" type="ORF">HUK82_00240</name>
</gene>
<dbReference type="Pfam" id="PF22255">
    <property type="entry name" value="Gp44-like_2nd"/>
    <property type="match status" value="1"/>
</dbReference>
<dbReference type="Proteomes" id="UP000585665">
    <property type="component" value="Unassembled WGS sequence"/>
</dbReference>
<dbReference type="EMBL" id="JABXXR010000001">
    <property type="protein sequence ID" value="NVN38994.1"/>
    <property type="molecule type" value="Genomic_DNA"/>
</dbReference>
<protein>
    <submittedName>
        <fullName evidence="4">Phage tail protein</fullName>
    </submittedName>
</protein>
<comment type="caution">
    <text evidence="4">The sequence shown here is derived from an EMBL/GenBank/DDBJ whole genome shotgun (WGS) entry which is preliminary data.</text>
</comment>
<organism evidence="4 5">
    <name type="scientific">Ameyamaea chiangmaiensis</name>
    <dbReference type="NCBI Taxonomy" id="442969"/>
    <lineage>
        <taxon>Bacteria</taxon>
        <taxon>Pseudomonadati</taxon>
        <taxon>Pseudomonadota</taxon>
        <taxon>Alphaproteobacteria</taxon>
        <taxon>Acetobacterales</taxon>
        <taxon>Acetobacteraceae</taxon>
        <taxon>Ameyamaea</taxon>
    </lineage>
</organism>
<feature type="domain" description="Baseplate hub protein gp44/GpP-like C-terminal" evidence="2">
    <location>
        <begin position="284"/>
        <end position="367"/>
    </location>
</feature>
<dbReference type="Gene3D" id="3.30.1920.10">
    <property type="entry name" value="Baseplate protein-like domains - 2 layer sandwich fold"/>
    <property type="match status" value="1"/>
</dbReference>
<evidence type="ECO:0000259" key="2">
    <source>
        <dbReference type="Pfam" id="PF21929"/>
    </source>
</evidence>
<dbReference type="InterPro" id="IPR023399">
    <property type="entry name" value="Baseplate-like_2-layer_sand"/>
</dbReference>
<evidence type="ECO:0000313" key="5">
    <source>
        <dbReference type="Proteomes" id="UP000585665"/>
    </source>
</evidence>
<feature type="domain" description="Baseplate hub protein gp44/GpP-like second" evidence="3">
    <location>
        <begin position="114"/>
        <end position="197"/>
    </location>
</feature>
<reference evidence="4 5" key="1">
    <citation type="submission" date="2020-06" db="EMBL/GenBank/DDBJ databases">
        <title>Description of novel acetic acid bacteria.</title>
        <authorList>
            <person name="Sombolestani A."/>
        </authorList>
    </citation>
    <scope>NUCLEOTIDE SEQUENCE [LARGE SCALE GENOMIC DNA]</scope>
    <source>
        <strain evidence="4 5">LMG 27010</strain>
    </source>
</reference>
<dbReference type="PIRSF" id="PIRSF004440">
    <property type="entry name" value="GpP"/>
    <property type="match status" value="1"/>
</dbReference>
<dbReference type="Pfam" id="PF21929">
    <property type="entry name" value="GpP_4th"/>
    <property type="match status" value="1"/>
</dbReference>
<dbReference type="InterPro" id="IPR049354">
    <property type="entry name" value="GpP-like_N"/>
</dbReference>
<evidence type="ECO:0000259" key="3">
    <source>
        <dbReference type="Pfam" id="PF22255"/>
    </source>
</evidence>
<evidence type="ECO:0000259" key="1">
    <source>
        <dbReference type="Pfam" id="PF21683"/>
    </source>
</evidence>
<dbReference type="RefSeq" id="WP_176612018.1">
    <property type="nucleotide sequence ID" value="NZ_JABXXR010000001.1"/>
</dbReference>
<feature type="domain" description="Baseplate hub protein gp44-like N-terminal" evidence="1">
    <location>
        <begin position="25"/>
        <end position="107"/>
    </location>
</feature>
<proteinExistence type="predicted"/>
<dbReference type="InterPro" id="IPR026276">
    <property type="entry name" value="Baseplate_GpP"/>
</dbReference>
<dbReference type="AlphaFoldDB" id="A0A850P5B2"/>
<dbReference type="InterPro" id="IPR053981">
    <property type="entry name" value="Gp44/GpP-like_2nd"/>
</dbReference>
<dbReference type="Gene3D" id="2.30.300.10">
    <property type="entry name" value="Baseplate protein-like domain - beta roll fold"/>
    <property type="match status" value="1"/>
</dbReference>
<dbReference type="SUPFAM" id="SSF69279">
    <property type="entry name" value="Phage tail proteins"/>
    <property type="match status" value="2"/>
</dbReference>
<sequence>MSDTVSEFLNTAGKALGISAQPADQVQMVVGGYVISGWEQITINCAIDRTPWSAELVLTEYQPDPGRTAMIRSGAAASVSVGGKLMITGYVETVQRSVRDGTHFLAVMMKSKSMDLVDCSAKFSTYQMNDTNVLKIMKKVCAFAGIDVIAASGLARDSVPQFNVILTETPFEICDRLTRLAAVVFYDRPDGNLTVARVGVSGMASGFVEGQNIEAYQDIESTVERHSAITALLQTTYAIRVAPDEKDLRAQMAHITIIGPAEDPGITRDRPLLIPCEAADGGLAITKQRIQWEVNRRYGRSQRVDLTTDSWFDSAGEMWGINRIVPVTIPSAGRQMDMLIASVTFRKGHDGTHADLSLFPPQAFDVEPLVMPSQNPVLNQTLGYSPT</sequence>
<dbReference type="Gene3D" id="3.55.50.10">
    <property type="entry name" value="Baseplate protein-like domains"/>
    <property type="match status" value="1"/>
</dbReference>
<name>A0A850P5B2_9PROT</name>
<accession>A0A850P5B2</accession>
<dbReference type="Pfam" id="PF21683">
    <property type="entry name" value="GpP-like_1st"/>
    <property type="match status" value="1"/>
</dbReference>
<dbReference type="InterPro" id="IPR053982">
    <property type="entry name" value="Gp44/GpP-like_C"/>
</dbReference>
<evidence type="ECO:0000313" key="4">
    <source>
        <dbReference type="EMBL" id="NVN38994.1"/>
    </source>
</evidence>
<keyword evidence="5" id="KW-1185">Reference proteome</keyword>